<dbReference type="GO" id="GO:0008061">
    <property type="term" value="F:chitin binding"/>
    <property type="evidence" value="ECO:0007669"/>
    <property type="project" value="UniProtKB-KW"/>
</dbReference>
<dbReference type="SUPFAM" id="SSF51445">
    <property type="entry name" value="(Trans)glycosidases"/>
    <property type="match status" value="1"/>
</dbReference>
<dbReference type="GO" id="GO:0008843">
    <property type="term" value="F:endochitinase activity"/>
    <property type="evidence" value="ECO:0007669"/>
    <property type="project" value="UniProtKB-EC"/>
</dbReference>
<dbReference type="PROSITE" id="PS51782">
    <property type="entry name" value="LYSM"/>
    <property type="match status" value="1"/>
</dbReference>
<keyword evidence="8" id="KW-0119">Carbohydrate metabolism</keyword>
<evidence type="ECO:0000256" key="8">
    <source>
        <dbReference type="ARBA" id="ARBA00023277"/>
    </source>
</evidence>
<dbReference type="CDD" id="cd02878">
    <property type="entry name" value="GH18_zymocin_alpha"/>
    <property type="match status" value="1"/>
</dbReference>
<dbReference type="STRING" id="913774.A0A0C3HRV8"/>
<dbReference type="PROSITE" id="PS51910">
    <property type="entry name" value="GH18_2"/>
    <property type="match status" value="1"/>
</dbReference>
<name>A0A0C3HRV8_OIDMZ</name>
<proteinExistence type="inferred from homology"/>
<keyword evidence="5 11" id="KW-0378">Hydrolase</keyword>
<dbReference type="SMART" id="SM00636">
    <property type="entry name" value="Glyco_18"/>
    <property type="match status" value="1"/>
</dbReference>
<evidence type="ECO:0000256" key="7">
    <source>
        <dbReference type="ARBA" id="ARBA00023026"/>
    </source>
</evidence>
<accession>A0A0C3HRV8</accession>
<evidence type="ECO:0000256" key="6">
    <source>
        <dbReference type="ARBA" id="ARBA00023024"/>
    </source>
</evidence>
<evidence type="ECO:0000259" key="13">
    <source>
        <dbReference type="PROSITE" id="PS51910"/>
    </source>
</evidence>
<dbReference type="InParanoid" id="A0A0C3HRV8"/>
<dbReference type="AlphaFoldDB" id="A0A0C3HRV8"/>
<dbReference type="GO" id="GO:0000272">
    <property type="term" value="P:polysaccharide catabolic process"/>
    <property type="evidence" value="ECO:0007669"/>
    <property type="project" value="UniProtKB-KW"/>
</dbReference>
<dbReference type="EC" id="3.2.1.14" evidence="3"/>
<keyword evidence="4" id="KW-0147">Chitin-binding</keyword>
<keyword evidence="6" id="KW-0146">Chitin degradation</keyword>
<dbReference type="PANTHER" id="PTHR47700">
    <property type="entry name" value="V CHITINASE, PUTATIVE (AFU_ORTHOLOGUE AFUA_6G13720)-RELATED"/>
    <property type="match status" value="1"/>
</dbReference>
<dbReference type="InterPro" id="IPR036861">
    <property type="entry name" value="Endochitinase-like_sf"/>
</dbReference>
<feature type="domain" description="LysM" evidence="12">
    <location>
        <begin position="47"/>
        <end position="96"/>
    </location>
</feature>
<dbReference type="InterPro" id="IPR011583">
    <property type="entry name" value="Chitinase_II/V-like_cat"/>
</dbReference>
<evidence type="ECO:0000256" key="1">
    <source>
        <dbReference type="ARBA" id="ARBA00000822"/>
    </source>
</evidence>
<keyword evidence="9 11" id="KW-0326">Glycosidase</keyword>
<dbReference type="OrthoDB" id="73875at2759"/>
<evidence type="ECO:0000259" key="12">
    <source>
        <dbReference type="PROSITE" id="PS51782"/>
    </source>
</evidence>
<dbReference type="InterPro" id="IPR017853">
    <property type="entry name" value="GH"/>
</dbReference>
<dbReference type="InterPro" id="IPR001223">
    <property type="entry name" value="Glyco_hydro18_cat"/>
</dbReference>
<dbReference type="PANTHER" id="PTHR47700:SF2">
    <property type="entry name" value="CHITINASE"/>
    <property type="match status" value="1"/>
</dbReference>
<evidence type="ECO:0000256" key="11">
    <source>
        <dbReference type="RuleBase" id="RU000489"/>
    </source>
</evidence>
<sequence length="549" mass="58427">MGGTCSTTRYNPQANLCSTLAVGQYICCSAGSLPDLAPPENANGTCASYLVNPGDTCSQIAVSYPPLTVAEIEEYNNATWGWLGCSDLQAYQSICLSPGTPPFPAPVTGTVCGPQVPGTKQPTNGSSWASLNPCPLNACCDIWGQCGTFPEFCTVTKSSTGAPGTAAPGSNGCISNCGVDIVYSSAPAEFATIGYFEGFNTERSCLTMQASQINQSSFTHVHYAFGSIAPDFSVNDGGYTDQFAEFQNLTSVKRIITFGGWTFSTDPSTYMIFREGVTAANRTILAQNVVNFLKANNLNGVDFDWEYPGEPGDIPGIPAGSPEDGANYLAFLTELRSIMPAGMTISIAAPASYWYLKQFPIQQISSVVDYIIYMTYDLEGSWGTANSNAQDGCPAGNCLRSDINITETTYSLSMLTKAGVPSKQIMIGVTSYGRSYTMSTPGCTTSMCTFSGPGQAGECTQTAGYMTDAEINEIFATNPTAQRLKDDASDTDILVYNQTQWVGYMNATSRAQRAGLFKFLSFGGTSEWAIDLEAFLPPVSSSSSTKNKL</sequence>
<dbReference type="SUPFAM" id="SSF57016">
    <property type="entry name" value="Plant lectins/antimicrobial peptides"/>
    <property type="match status" value="1"/>
</dbReference>
<dbReference type="InterPro" id="IPR036779">
    <property type="entry name" value="LysM_dom_sf"/>
</dbReference>
<dbReference type="SUPFAM" id="SSF54106">
    <property type="entry name" value="LysM domain"/>
    <property type="match status" value="1"/>
</dbReference>
<feature type="domain" description="GH18" evidence="13">
    <location>
        <begin position="190"/>
        <end position="549"/>
    </location>
</feature>
<dbReference type="Pfam" id="PF01476">
    <property type="entry name" value="LysM"/>
    <property type="match status" value="1"/>
</dbReference>
<reference evidence="14 15" key="1">
    <citation type="submission" date="2014-04" db="EMBL/GenBank/DDBJ databases">
        <authorList>
            <consortium name="DOE Joint Genome Institute"/>
            <person name="Kuo A."/>
            <person name="Martino E."/>
            <person name="Perotto S."/>
            <person name="Kohler A."/>
            <person name="Nagy L.G."/>
            <person name="Floudas D."/>
            <person name="Copeland A."/>
            <person name="Barry K.W."/>
            <person name="Cichocki N."/>
            <person name="Veneault-Fourrey C."/>
            <person name="LaButti K."/>
            <person name="Lindquist E.A."/>
            <person name="Lipzen A."/>
            <person name="Lundell T."/>
            <person name="Morin E."/>
            <person name="Murat C."/>
            <person name="Sun H."/>
            <person name="Tunlid A."/>
            <person name="Henrissat B."/>
            <person name="Grigoriev I.V."/>
            <person name="Hibbett D.S."/>
            <person name="Martin F."/>
            <person name="Nordberg H.P."/>
            <person name="Cantor M.N."/>
            <person name="Hua S.X."/>
        </authorList>
    </citation>
    <scope>NUCLEOTIDE SEQUENCE [LARGE SCALE GENOMIC DNA]</scope>
    <source>
        <strain evidence="14 15">Zn</strain>
    </source>
</reference>
<keyword evidence="7" id="KW-0843">Virulence</keyword>
<evidence type="ECO:0000256" key="5">
    <source>
        <dbReference type="ARBA" id="ARBA00022801"/>
    </source>
</evidence>
<dbReference type="CDD" id="cd00118">
    <property type="entry name" value="LysM"/>
    <property type="match status" value="1"/>
</dbReference>
<dbReference type="HOGENOM" id="CLU_023305_0_0_1"/>
<gene>
    <name evidence="14" type="ORF">OIDMADRAFT_101849</name>
</gene>
<dbReference type="InterPro" id="IPR053214">
    <property type="entry name" value="LysM12-like"/>
</dbReference>
<dbReference type="Gene3D" id="3.10.350.10">
    <property type="entry name" value="LysM domain"/>
    <property type="match status" value="1"/>
</dbReference>
<dbReference type="GO" id="GO:0006032">
    <property type="term" value="P:chitin catabolic process"/>
    <property type="evidence" value="ECO:0007669"/>
    <property type="project" value="UniProtKB-KW"/>
</dbReference>
<dbReference type="CDD" id="cd00035">
    <property type="entry name" value="ChtBD1"/>
    <property type="match status" value="1"/>
</dbReference>
<comment type="catalytic activity">
    <reaction evidence="1">
        <text>Random endo-hydrolysis of N-acetyl-beta-D-glucosaminide (1-&gt;4)-beta-linkages in chitin and chitodextrins.</text>
        <dbReference type="EC" id="3.2.1.14"/>
    </reaction>
</comment>
<dbReference type="InterPro" id="IPR018392">
    <property type="entry name" value="LysM"/>
</dbReference>
<keyword evidence="10" id="KW-0624">Polysaccharide degradation</keyword>
<dbReference type="PROSITE" id="PS01095">
    <property type="entry name" value="GH18_1"/>
    <property type="match status" value="1"/>
</dbReference>
<evidence type="ECO:0000256" key="2">
    <source>
        <dbReference type="ARBA" id="ARBA00008682"/>
    </source>
</evidence>
<keyword evidence="15" id="KW-1185">Reference proteome</keyword>
<dbReference type="SUPFAM" id="SSF54556">
    <property type="entry name" value="Chitinase insertion domain"/>
    <property type="match status" value="1"/>
</dbReference>
<reference evidence="15" key="2">
    <citation type="submission" date="2015-01" db="EMBL/GenBank/DDBJ databases">
        <title>Evolutionary Origins and Diversification of the Mycorrhizal Mutualists.</title>
        <authorList>
            <consortium name="DOE Joint Genome Institute"/>
            <consortium name="Mycorrhizal Genomics Consortium"/>
            <person name="Kohler A."/>
            <person name="Kuo A."/>
            <person name="Nagy L.G."/>
            <person name="Floudas D."/>
            <person name="Copeland A."/>
            <person name="Barry K.W."/>
            <person name="Cichocki N."/>
            <person name="Veneault-Fourrey C."/>
            <person name="LaButti K."/>
            <person name="Lindquist E.A."/>
            <person name="Lipzen A."/>
            <person name="Lundell T."/>
            <person name="Morin E."/>
            <person name="Murat C."/>
            <person name="Riley R."/>
            <person name="Ohm R."/>
            <person name="Sun H."/>
            <person name="Tunlid A."/>
            <person name="Henrissat B."/>
            <person name="Grigoriev I.V."/>
            <person name="Hibbett D.S."/>
            <person name="Martin F."/>
        </authorList>
    </citation>
    <scope>NUCLEOTIDE SEQUENCE [LARGE SCALE GENOMIC DNA]</scope>
    <source>
        <strain evidence="15">Zn</strain>
    </source>
</reference>
<dbReference type="SMART" id="SM00257">
    <property type="entry name" value="LysM"/>
    <property type="match status" value="1"/>
</dbReference>
<evidence type="ECO:0000256" key="3">
    <source>
        <dbReference type="ARBA" id="ARBA00012729"/>
    </source>
</evidence>
<dbReference type="EMBL" id="KN832872">
    <property type="protein sequence ID" value="KIN05002.1"/>
    <property type="molecule type" value="Genomic_DNA"/>
</dbReference>
<organism evidence="14 15">
    <name type="scientific">Oidiodendron maius (strain Zn)</name>
    <dbReference type="NCBI Taxonomy" id="913774"/>
    <lineage>
        <taxon>Eukaryota</taxon>
        <taxon>Fungi</taxon>
        <taxon>Dikarya</taxon>
        <taxon>Ascomycota</taxon>
        <taxon>Pezizomycotina</taxon>
        <taxon>Leotiomycetes</taxon>
        <taxon>Leotiomycetes incertae sedis</taxon>
        <taxon>Myxotrichaceae</taxon>
        <taxon>Oidiodendron</taxon>
    </lineage>
</organism>
<dbReference type="InterPro" id="IPR029070">
    <property type="entry name" value="Chitinase_insertion_sf"/>
</dbReference>
<evidence type="ECO:0000313" key="15">
    <source>
        <dbReference type="Proteomes" id="UP000054321"/>
    </source>
</evidence>
<comment type="similarity">
    <text evidence="2">Belongs to the glycosyl hydrolase 18 family. Chitinase class V subfamily.</text>
</comment>
<evidence type="ECO:0000256" key="10">
    <source>
        <dbReference type="ARBA" id="ARBA00023326"/>
    </source>
</evidence>
<dbReference type="Gene3D" id="3.10.50.10">
    <property type="match status" value="1"/>
</dbReference>
<evidence type="ECO:0000313" key="14">
    <source>
        <dbReference type="EMBL" id="KIN05002.1"/>
    </source>
</evidence>
<dbReference type="Proteomes" id="UP000054321">
    <property type="component" value="Unassembled WGS sequence"/>
</dbReference>
<evidence type="ECO:0000256" key="9">
    <source>
        <dbReference type="ARBA" id="ARBA00023295"/>
    </source>
</evidence>
<dbReference type="InterPro" id="IPR001579">
    <property type="entry name" value="Glyco_hydro_18_chit_AS"/>
</dbReference>
<evidence type="ECO:0000256" key="4">
    <source>
        <dbReference type="ARBA" id="ARBA00022669"/>
    </source>
</evidence>
<dbReference type="Gene3D" id="3.20.20.80">
    <property type="entry name" value="Glycosidases"/>
    <property type="match status" value="1"/>
</dbReference>
<dbReference type="Pfam" id="PF00704">
    <property type="entry name" value="Glyco_hydro_18"/>
    <property type="match status" value="1"/>
</dbReference>
<protein>
    <recommendedName>
        <fullName evidence="3">chitinase</fullName>
        <ecNumber evidence="3">3.2.1.14</ecNumber>
    </recommendedName>
</protein>